<dbReference type="KEGG" id="pbar:105428715"/>
<feature type="compositionally biased region" description="Polar residues" evidence="6">
    <location>
        <begin position="313"/>
        <end position="328"/>
    </location>
</feature>
<accession>A0A6I9WAX8</accession>
<proteinExistence type="predicted"/>
<dbReference type="InterPro" id="IPR001017">
    <property type="entry name" value="DH_E1"/>
</dbReference>
<dbReference type="PANTHER" id="PTHR11516">
    <property type="entry name" value="PYRUVATE DEHYDROGENASE E1 COMPONENT, ALPHA SUBUNIT BACTERIAL AND ORGANELLAR"/>
    <property type="match status" value="1"/>
</dbReference>
<dbReference type="GO" id="GO:0004739">
    <property type="term" value="F:pyruvate dehydrogenase (acetyl-transferring) activity"/>
    <property type="evidence" value="ECO:0007669"/>
    <property type="project" value="UniProtKB-EC"/>
</dbReference>
<evidence type="ECO:0000313" key="9">
    <source>
        <dbReference type="RefSeq" id="XP_011639464.1"/>
    </source>
</evidence>
<evidence type="ECO:0000256" key="5">
    <source>
        <dbReference type="ARBA" id="ARBA00023052"/>
    </source>
</evidence>
<comment type="cofactor">
    <cofactor evidence="1">
        <name>thiamine diphosphate</name>
        <dbReference type="ChEBI" id="CHEBI:58937"/>
    </cofactor>
</comment>
<protein>
    <recommendedName>
        <fullName evidence="2">pyruvate dehydrogenase (acetyl-transferring)</fullName>
        <ecNumber evidence="2">1.2.4.1</ecNumber>
    </recommendedName>
</protein>
<evidence type="ECO:0000256" key="3">
    <source>
        <dbReference type="ARBA" id="ARBA00022946"/>
    </source>
</evidence>
<dbReference type="RefSeq" id="XP_011639464.1">
    <property type="nucleotide sequence ID" value="XM_011641162.2"/>
</dbReference>
<keyword evidence="4" id="KW-0560">Oxidoreductase</keyword>
<dbReference type="Proteomes" id="UP000504615">
    <property type="component" value="Unplaced"/>
</dbReference>
<feature type="domain" description="Dehydrogenase E1 component" evidence="7">
    <location>
        <begin position="484"/>
        <end position="777"/>
    </location>
</feature>
<dbReference type="Gene3D" id="3.40.50.150">
    <property type="entry name" value="Vaccinia Virus protein VP39"/>
    <property type="match status" value="1"/>
</dbReference>
<reference evidence="9" key="1">
    <citation type="submission" date="2025-08" db="UniProtKB">
        <authorList>
            <consortium name="RefSeq"/>
        </authorList>
    </citation>
    <scope>IDENTIFICATION</scope>
</reference>
<dbReference type="CDD" id="cd02000">
    <property type="entry name" value="TPP_E1_PDC_ADC_BCADC"/>
    <property type="match status" value="1"/>
</dbReference>
<dbReference type="EC" id="1.2.4.1" evidence="2"/>
<feature type="region of interest" description="Disordered" evidence="6">
    <location>
        <begin position="303"/>
        <end position="340"/>
    </location>
</feature>
<dbReference type="GO" id="GO:0006086">
    <property type="term" value="P:pyruvate decarboxylation to acetyl-CoA"/>
    <property type="evidence" value="ECO:0007669"/>
    <property type="project" value="TreeGrafter"/>
</dbReference>
<evidence type="ECO:0000256" key="1">
    <source>
        <dbReference type="ARBA" id="ARBA00001964"/>
    </source>
</evidence>
<dbReference type="Pfam" id="PF00676">
    <property type="entry name" value="E1_dh"/>
    <property type="match status" value="1"/>
</dbReference>
<dbReference type="Gene3D" id="3.40.50.970">
    <property type="match status" value="1"/>
</dbReference>
<feature type="compositionally biased region" description="Basic and acidic residues" evidence="6">
    <location>
        <begin position="329"/>
        <end position="338"/>
    </location>
</feature>
<keyword evidence="3" id="KW-0809">Transit peptide</keyword>
<dbReference type="OrthoDB" id="10256198at2759"/>
<evidence type="ECO:0000256" key="2">
    <source>
        <dbReference type="ARBA" id="ARBA00012281"/>
    </source>
</evidence>
<organism evidence="8 9">
    <name type="scientific">Pogonomyrmex barbatus</name>
    <name type="common">red harvester ant</name>
    <dbReference type="NCBI Taxonomy" id="144034"/>
    <lineage>
        <taxon>Eukaryota</taxon>
        <taxon>Metazoa</taxon>
        <taxon>Ecdysozoa</taxon>
        <taxon>Arthropoda</taxon>
        <taxon>Hexapoda</taxon>
        <taxon>Insecta</taxon>
        <taxon>Pterygota</taxon>
        <taxon>Neoptera</taxon>
        <taxon>Endopterygota</taxon>
        <taxon>Hymenoptera</taxon>
        <taxon>Apocrita</taxon>
        <taxon>Aculeata</taxon>
        <taxon>Formicoidea</taxon>
        <taxon>Formicidae</taxon>
        <taxon>Myrmicinae</taxon>
        <taxon>Pogonomyrmex</taxon>
    </lineage>
</organism>
<dbReference type="SUPFAM" id="SSF52518">
    <property type="entry name" value="Thiamin diphosphate-binding fold (THDP-binding)"/>
    <property type="match status" value="1"/>
</dbReference>
<dbReference type="InterPro" id="IPR029063">
    <property type="entry name" value="SAM-dependent_MTases_sf"/>
</dbReference>
<dbReference type="InterPro" id="IPR050642">
    <property type="entry name" value="PDH_E1_Alpha_Subunit"/>
</dbReference>
<evidence type="ECO:0000313" key="8">
    <source>
        <dbReference type="Proteomes" id="UP000504615"/>
    </source>
</evidence>
<dbReference type="PANTHER" id="PTHR11516:SF60">
    <property type="entry name" value="PYRUVATE DEHYDROGENASE E1 COMPONENT SUBUNIT ALPHA"/>
    <property type="match status" value="1"/>
</dbReference>
<dbReference type="InterPro" id="IPR029061">
    <property type="entry name" value="THDP-binding"/>
</dbReference>
<keyword evidence="5" id="KW-0786">Thiamine pyrophosphate</keyword>
<dbReference type="GeneID" id="105428715"/>
<gene>
    <name evidence="9" type="primary">LOC105428715</name>
</gene>
<keyword evidence="8" id="KW-1185">Reference proteome</keyword>
<dbReference type="FunFam" id="3.40.50.970:FF:000013">
    <property type="entry name" value="Pyruvate dehydrogenase E1 component subunit alpha"/>
    <property type="match status" value="1"/>
</dbReference>
<evidence type="ECO:0000256" key="6">
    <source>
        <dbReference type="SAM" id="MobiDB-lite"/>
    </source>
</evidence>
<sequence>MSCSDELLPTHLRIAEGINWADKGAIASGWINTMRISSKNEFVRNMSKLKFELCDDIDAAELGENDYIFDPVCPKMINLHDRAREKLAVSDLVRDHRFVFLERSLCLGAAALAQAIRVTRLCGPVILTHSIAPRHTGYLAGLLADIEDAGRLLAFDAGNRRCEYEAYLTTLGVTLQQCRIFSEKYTSAPSSVELERATVVLATPPCSYTGIRDVVDLAVARGGDTNLLESLTSDTADGIKQSRALLAEQFSTLKYALTRPNIQFLIYEVHTILPSETMEMIRQVVEYANQLATEKYIREHPPKRKTLSKETSGKFSKTIKTGTNCKQEQSQKHWEDQSPHQTQHEQMFLYKQEDEEENDKLLDATDVVIPNSDLFEMGTLDEIYGEDNECMLDPGCFIAIIKRKEMMQFDSLFMIKVAESKGLFGDPDKERNPKQRIQVLQTARQTSRMKSFKRVKKYDLYRLDKGPSEKSNLNVKDATYALKTMNCIRRMENRAAELYRQRLINGFLHLYVGQEAIAVGLRMGLAERDTVITGYRCHAFALVFDNPVRSILAEVMGRKTGPAKGKGGSMHMYGPRLYGGDAIVGGQVPVGTGIAFAHKYNGTGAVSFTLYGDGAASQGQIYEAWNMAKLWNLPVVYICENNRYGMGTAVHRHSANTRLYTRGDLIPGIKVDGMKIVDIREAVRFSRDYALRNGPIIIEMVTYRYFGHSMSDPGYSYRTRQEIKTVQTEQDPIMLFSKLIVEKGLMTEEDVKNIQKSVYKQVDEEAEQAKTDEWPEISEISTDVYVKPLEKIRGKVPWELY</sequence>
<name>A0A6I9WAX8_9HYME</name>
<evidence type="ECO:0000259" key="7">
    <source>
        <dbReference type="Pfam" id="PF00676"/>
    </source>
</evidence>
<evidence type="ECO:0000256" key="4">
    <source>
        <dbReference type="ARBA" id="ARBA00023002"/>
    </source>
</evidence>
<dbReference type="AlphaFoldDB" id="A0A6I9WAX8"/>